<dbReference type="InterPro" id="IPR037066">
    <property type="entry name" value="Plug_dom_sf"/>
</dbReference>
<organism evidence="16 17">
    <name type="scientific">Microbulbifer celer</name>
    <dbReference type="NCBI Taxonomy" id="435905"/>
    <lineage>
        <taxon>Bacteria</taxon>
        <taxon>Pseudomonadati</taxon>
        <taxon>Pseudomonadota</taxon>
        <taxon>Gammaproteobacteria</taxon>
        <taxon>Cellvibrionales</taxon>
        <taxon>Microbulbiferaceae</taxon>
        <taxon>Microbulbifer</taxon>
    </lineage>
</organism>
<dbReference type="EMBL" id="JBHTLR010000014">
    <property type="protein sequence ID" value="MFD1217459.1"/>
    <property type="molecule type" value="Genomic_DNA"/>
</dbReference>
<dbReference type="Pfam" id="PF00593">
    <property type="entry name" value="TonB_dep_Rec_b-barrel"/>
    <property type="match status" value="1"/>
</dbReference>
<dbReference type="InterPro" id="IPR011276">
    <property type="entry name" value="TonB_haem/Hb_rcpt"/>
</dbReference>
<protein>
    <submittedName>
        <fullName evidence="16">TonB-dependent hemoglobin/transferrin/lactoferrin family receptor</fullName>
    </submittedName>
</protein>
<dbReference type="NCBIfam" id="TIGR01786">
    <property type="entry name" value="TonB-hemlactrns"/>
    <property type="match status" value="1"/>
</dbReference>
<evidence type="ECO:0000256" key="5">
    <source>
        <dbReference type="ARBA" id="ARBA00022692"/>
    </source>
</evidence>
<dbReference type="Pfam" id="PF07715">
    <property type="entry name" value="Plug"/>
    <property type="match status" value="1"/>
</dbReference>
<evidence type="ECO:0000256" key="4">
    <source>
        <dbReference type="ARBA" id="ARBA00022452"/>
    </source>
</evidence>
<evidence type="ECO:0000313" key="17">
    <source>
        <dbReference type="Proteomes" id="UP001597264"/>
    </source>
</evidence>
<evidence type="ECO:0000256" key="13">
    <source>
        <dbReference type="SAM" id="SignalP"/>
    </source>
</evidence>
<evidence type="ECO:0000256" key="9">
    <source>
        <dbReference type="ARBA" id="ARBA00023237"/>
    </source>
</evidence>
<dbReference type="InterPro" id="IPR000531">
    <property type="entry name" value="Beta-barrel_TonB"/>
</dbReference>
<keyword evidence="3 10" id="KW-0813">Transport</keyword>
<gene>
    <name evidence="16" type="ORF">ACFQ2X_12670</name>
</gene>
<keyword evidence="7 11" id="KW-0798">TonB box</keyword>
<feature type="signal peptide" evidence="13">
    <location>
        <begin position="1"/>
        <end position="32"/>
    </location>
</feature>
<evidence type="ECO:0000313" key="16">
    <source>
        <dbReference type="EMBL" id="MFD1217459.1"/>
    </source>
</evidence>
<dbReference type="Gene3D" id="2.170.130.10">
    <property type="entry name" value="TonB-dependent receptor, plug domain"/>
    <property type="match status" value="1"/>
</dbReference>
<dbReference type="RefSeq" id="WP_230437492.1">
    <property type="nucleotide sequence ID" value="NZ_CP087715.1"/>
</dbReference>
<dbReference type="Proteomes" id="UP001597264">
    <property type="component" value="Unassembled WGS sequence"/>
</dbReference>
<reference evidence="17" key="1">
    <citation type="journal article" date="2019" name="Int. J. Syst. Evol. Microbiol.">
        <title>The Global Catalogue of Microorganisms (GCM) 10K type strain sequencing project: providing services to taxonomists for standard genome sequencing and annotation.</title>
        <authorList>
            <consortium name="The Broad Institute Genomics Platform"/>
            <consortium name="The Broad Institute Genome Sequencing Center for Infectious Disease"/>
            <person name="Wu L."/>
            <person name="Ma J."/>
        </authorList>
    </citation>
    <scope>NUCLEOTIDE SEQUENCE [LARGE SCALE GENOMIC DNA]</scope>
    <source>
        <strain evidence="17">CCUG 54356</strain>
    </source>
</reference>
<evidence type="ECO:0000256" key="12">
    <source>
        <dbReference type="SAM" id="MobiDB-lite"/>
    </source>
</evidence>
<dbReference type="PANTHER" id="PTHR30069:SF41">
    <property type="entry name" value="HEME_HEMOPEXIN UTILIZATION PROTEIN C"/>
    <property type="match status" value="1"/>
</dbReference>
<dbReference type="SUPFAM" id="SSF56935">
    <property type="entry name" value="Porins"/>
    <property type="match status" value="1"/>
</dbReference>
<accession>A0ABW3UDF0</accession>
<evidence type="ECO:0000256" key="7">
    <source>
        <dbReference type="ARBA" id="ARBA00023077"/>
    </source>
</evidence>
<name>A0ABW3UDF0_9GAMM</name>
<comment type="subcellular location">
    <subcellularLocation>
        <location evidence="1 10">Cell outer membrane</location>
        <topology evidence="1 10">Multi-pass membrane protein</topology>
    </subcellularLocation>
</comment>
<keyword evidence="5 10" id="KW-0812">Transmembrane</keyword>
<keyword evidence="4 10" id="KW-1134">Transmembrane beta strand</keyword>
<keyword evidence="17" id="KW-1185">Reference proteome</keyword>
<evidence type="ECO:0000256" key="3">
    <source>
        <dbReference type="ARBA" id="ARBA00022448"/>
    </source>
</evidence>
<dbReference type="PANTHER" id="PTHR30069">
    <property type="entry name" value="TONB-DEPENDENT OUTER MEMBRANE RECEPTOR"/>
    <property type="match status" value="1"/>
</dbReference>
<evidence type="ECO:0000259" key="14">
    <source>
        <dbReference type="Pfam" id="PF00593"/>
    </source>
</evidence>
<dbReference type="InterPro" id="IPR036942">
    <property type="entry name" value="Beta-barrel_TonB_sf"/>
</dbReference>
<dbReference type="InterPro" id="IPR010949">
    <property type="entry name" value="TonB_Hb/transfer/lactofer_rcpt"/>
</dbReference>
<sequence>MGQFKAARAGNTLTLNPLAAAVLALGASGALAQDSNSDDQPVIQFGEVLVAADRNPAAKEKDESTVVVERVQLEEQQPESIAQALKYEPNIEVVGGPRYSNQAPNIRGLSGVRVLQTIDGARQNFNSGHRGTYQLDPELLKQVEVKKGPASSLWGSGAIGGVVALTTKNAGDLLKNGQAVGGYLKEELGTNGDSTETTAAVYGKSGDFDYLVNGSVSENDHVEIGGGETLENSASENTALLARGGFQISDNQRFDIALRHSNREEGVPSNPNTNVGSSSPLVERDITDQNVTANYLIQAGKSKYTSGAASHTTKITLYRNETQFDEFRPTMGVDGQNDSTEINTTGIAVTNATEGLGAQWVYGLDWYQDDVTTVRDGDNRPADMNADTDVLGLYAQADFTFADVLTLTPGVRYDRFEAESDQLTDSARDDSAVSPSFAASVKAAEWMTLTASYARAFRAPGTDEMYTQGTHFCYFPGVCNTFVPNPDLAAEEAQNSELRADFSFSGLVTESDQLTASATVFRNKVDNFIEQLVVNPHPNFFFPMNTTYQNVDEAELKGFELGANYRVNDLALGLSYGQTEGKDLSDGSYLSNIPADKWVLDLGYYFLQRDVKTGLRTSVVSAQDELPSEETRTFDSYTLADAYVTWEPATGNLNGLKLGLALDNLTDEEYRVAFQELYMPGRNIKLSASYRF</sequence>
<evidence type="ECO:0000256" key="1">
    <source>
        <dbReference type="ARBA" id="ARBA00004571"/>
    </source>
</evidence>
<dbReference type="PROSITE" id="PS52016">
    <property type="entry name" value="TONB_DEPENDENT_REC_3"/>
    <property type="match status" value="1"/>
</dbReference>
<evidence type="ECO:0000259" key="15">
    <source>
        <dbReference type="Pfam" id="PF07715"/>
    </source>
</evidence>
<comment type="similarity">
    <text evidence="2 10 11">Belongs to the TonB-dependent receptor family.</text>
</comment>
<keyword evidence="16" id="KW-0675">Receptor</keyword>
<dbReference type="NCBIfam" id="TIGR01785">
    <property type="entry name" value="TonB-hemin"/>
    <property type="match status" value="1"/>
</dbReference>
<dbReference type="CDD" id="cd01347">
    <property type="entry name" value="ligand_gated_channel"/>
    <property type="match status" value="1"/>
</dbReference>
<feature type="chain" id="PRO_5045182546" evidence="13">
    <location>
        <begin position="33"/>
        <end position="692"/>
    </location>
</feature>
<feature type="region of interest" description="Disordered" evidence="12">
    <location>
        <begin position="261"/>
        <end position="280"/>
    </location>
</feature>
<dbReference type="InterPro" id="IPR039426">
    <property type="entry name" value="TonB-dep_rcpt-like"/>
</dbReference>
<evidence type="ECO:0000256" key="8">
    <source>
        <dbReference type="ARBA" id="ARBA00023136"/>
    </source>
</evidence>
<proteinExistence type="inferred from homology"/>
<keyword evidence="6 13" id="KW-0732">Signal</keyword>
<comment type="caution">
    <text evidence="16">The sequence shown here is derived from an EMBL/GenBank/DDBJ whole genome shotgun (WGS) entry which is preliminary data.</text>
</comment>
<dbReference type="Gene3D" id="2.40.170.20">
    <property type="entry name" value="TonB-dependent receptor, beta-barrel domain"/>
    <property type="match status" value="1"/>
</dbReference>
<evidence type="ECO:0000256" key="6">
    <source>
        <dbReference type="ARBA" id="ARBA00022729"/>
    </source>
</evidence>
<evidence type="ECO:0000256" key="10">
    <source>
        <dbReference type="PROSITE-ProRule" id="PRU01360"/>
    </source>
</evidence>
<keyword evidence="8 10" id="KW-0472">Membrane</keyword>
<feature type="compositionally biased region" description="Polar residues" evidence="12">
    <location>
        <begin position="269"/>
        <end position="280"/>
    </location>
</feature>
<keyword evidence="9 10" id="KW-0998">Cell outer membrane</keyword>
<evidence type="ECO:0000256" key="2">
    <source>
        <dbReference type="ARBA" id="ARBA00009810"/>
    </source>
</evidence>
<feature type="domain" description="TonB-dependent receptor plug" evidence="15">
    <location>
        <begin position="60"/>
        <end position="162"/>
    </location>
</feature>
<feature type="domain" description="TonB-dependent receptor-like beta-barrel" evidence="14">
    <location>
        <begin position="243"/>
        <end position="665"/>
    </location>
</feature>
<dbReference type="InterPro" id="IPR012910">
    <property type="entry name" value="Plug_dom"/>
</dbReference>
<evidence type="ECO:0000256" key="11">
    <source>
        <dbReference type="RuleBase" id="RU003357"/>
    </source>
</evidence>